<dbReference type="GeneTree" id="ENSGT00530000064263"/>
<keyword evidence="3" id="KW-1015">Disulfide bond</keyword>
<dbReference type="RefSeq" id="XP_017656221.1">
    <property type="nucleotide sequence ID" value="XM_017800732.2"/>
</dbReference>
<dbReference type="CTD" id="6373"/>
<comment type="similarity">
    <text evidence="1">Belongs to the intercrine alpha (chemokine CxC) family.</text>
</comment>
<dbReference type="InterPro" id="IPR033899">
    <property type="entry name" value="CXC_Chemokine_domain"/>
</dbReference>
<dbReference type="GO" id="GO:0008201">
    <property type="term" value="F:heparin binding"/>
    <property type="evidence" value="ECO:0007669"/>
    <property type="project" value="Ensembl"/>
</dbReference>
<dbReference type="SMART" id="SM00199">
    <property type="entry name" value="SCY"/>
    <property type="match status" value="1"/>
</dbReference>
<feature type="chain" id="PRO_5034676449" description="Chemokine interleukin-8-like domain-containing protein" evidence="4">
    <location>
        <begin position="22"/>
        <end position="100"/>
    </location>
</feature>
<dbReference type="Gene3D" id="2.40.50.40">
    <property type="match status" value="1"/>
</dbReference>
<dbReference type="InterPro" id="IPR036048">
    <property type="entry name" value="Interleukin_8-like_sf"/>
</dbReference>
<dbReference type="OMA" id="ANKGQRC"/>
<dbReference type="Ensembl" id="ENSNGAT00000014489.1">
    <property type="protein sequence ID" value="ENSNGAP00000008981.1"/>
    <property type="gene ID" value="ENSNGAG00000011811.1"/>
</dbReference>
<evidence type="ECO:0000256" key="4">
    <source>
        <dbReference type="SAM" id="SignalP"/>
    </source>
</evidence>
<dbReference type="GO" id="GO:0042127">
    <property type="term" value="P:regulation of cell population proliferation"/>
    <property type="evidence" value="ECO:0007669"/>
    <property type="project" value="Ensembl"/>
</dbReference>
<dbReference type="GeneID" id="103742480"/>
<reference evidence="6" key="2">
    <citation type="submission" date="2025-09" db="UniProtKB">
        <authorList>
            <consortium name="Ensembl"/>
        </authorList>
    </citation>
    <scope>IDENTIFICATION</scope>
</reference>
<dbReference type="SUPFAM" id="SSF54117">
    <property type="entry name" value="Interleukin 8-like chemokines"/>
    <property type="match status" value="1"/>
</dbReference>
<protein>
    <recommendedName>
        <fullName evidence="5">Chemokine interleukin-8-like domain-containing protein</fullName>
    </recommendedName>
</protein>
<reference evidence="6" key="1">
    <citation type="submission" date="2025-08" db="UniProtKB">
        <authorList>
            <consortium name="Ensembl"/>
        </authorList>
    </citation>
    <scope>IDENTIFICATION</scope>
</reference>
<evidence type="ECO:0000313" key="7">
    <source>
        <dbReference type="Proteomes" id="UP000694381"/>
    </source>
</evidence>
<dbReference type="Proteomes" id="UP000694381">
    <property type="component" value="Unassembled WGS sequence"/>
</dbReference>
<dbReference type="GO" id="GO:0008009">
    <property type="term" value="F:chemokine activity"/>
    <property type="evidence" value="ECO:0007669"/>
    <property type="project" value="Ensembl"/>
</dbReference>
<evidence type="ECO:0000313" key="6">
    <source>
        <dbReference type="Ensembl" id="ENSNGAP00000008981.1"/>
    </source>
</evidence>
<evidence type="ECO:0000259" key="5">
    <source>
        <dbReference type="SMART" id="SM00199"/>
    </source>
</evidence>
<feature type="signal peptide" evidence="4">
    <location>
        <begin position="1"/>
        <end position="21"/>
    </location>
</feature>
<dbReference type="GO" id="GO:0007189">
    <property type="term" value="P:adenylate cyclase-activating G protein-coupled receptor signaling pathway"/>
    <property type="evidence" value="ECO:0007669"/>
    <property type="project" value="Ensembl"/>
</dbReference>
<feature type="domain" description="Chemokine interleukin-8-like" evidence="5">
    <location>
        <begin position="27"/>
        <end position="89"/>
    </location>
</feature>
<keyword evidence="7" id="KW-1185">Reference proteome</keyword>
<dbReference type="Pfam" id="PF00048">
    <property type="entry name" value="IL8"/>
    <property type="match status" value="1"/>
</dbReference>
<dbReference type="GO" id="GO:0006952">
    <property type="term" value="P:defense response"/>
    <property type="evidence" value="ECO:0007669"/>
    <property type="project" value="InterPro"/>
</dbReference>
<gene>
    <name evidence="6" type="primary">Cxcl11</name>
</gene>
<sequence length="100" mass="11226">MTTKGMAVALAVILCTAVVQGVLMFKGGRCLCRGPGMKAVRRANIEKASVIYPSNSCDRVEVIITLKEHRGQRCLDPSSKQGRLIRQYHEKKNFLKHWNI</sequence>
<dbReference type="OrthoDB" id="8872899at2759"/>
<dbReference type="GO" id="GO:0051281">
    <property type="term" value="P:positive regulation of release of sequestered calcium ion into cytosol"/>
    <property type="evidence" value="ECO:0007669"/>
    <property type="project" value="Ensembl"/>
</dbReference>
<evidence type="ECO:0000256" key="1">
    <source>
        <dbReference type="ARBA" id="ARBA00010665"/>
    </source>
</evidence>
<name>A0A8C6QWL9_NANGA</name>
<proteinExistence type="inferred from homology"/>
<keyword evidence="4" id="KW-0732">Signal</keyword>
<dbReference type="GO" id="GO:0005615">
    <property type="term" value="C:extracellular space"/>
    <property type="evidence" value="ECO:0007669"/>
    <property type="project" value="UniProtKB-KW"/>
</dbReference>
<dbReference type="GO" id="GO:0006955">
    <property type="term" value="P:immune response"/>
    <property type="evidence" value="ECO:0007669"/>
    <property type="project" value="InterPro"/>
</dbReference>
<dbReference type="GO" id="GO:0048248">
    <property type="term" value="F:CXCR3 chemokine receptor binding"/>
    <property type="evidence" value="ECO:0007669"/>
    <property type="project" value="Ensembl"/>
</dbReference>
<keyword evidence="2" id="KW-0202">Cytokine</keyword>
<dbReference type="InterPro" id="IPR001811">
    <property type="entry name" value="Chemokine_IL8-like_dom"/>
</dbReference>
<organism evidence="6 7">
    <name type="scientific">Nannospalax galili</name>
    <name type="common">Northern Israeli blind subterranean mole rat</name>
    <name type="synonym">Spalax galili</name>
    <dbReference type="NCBI Taxonomy" id="1026970"/>
    <lineage>
        <taxon>Eukaryota</taxon>
        <taxon>Metazoa</taxon>
        <taxon>Chordata</taxon>
        <taxon>Craniata</taxon>
        <taxon>Vertebrata</taxon>
        <taxon>Euteleostomi</taxon>
        <taxon>Mammalia</taxon>
        <taxon>Eutheria</taxon>
        <taxon>Euarchontoglires</taxon>
        <taxon>Glires</taxon>
        <taxon>Rodentia</taxon>
        <taxon>Myomorpha</taxon>
        <taxon>Muroidea</taxon>
        <taxon>Spalacidae</taxon>
        <taxon>Spalacinae</taxon>
        <taxon>Nannospalax</taxon>
    </lineage>
</organism>
<dbReference type="KEGG" id="ngi:103742480"/>
<evidence type="ECO:0000256" key="2">
    <source>
        <dbReference type="ARBA" id="ARBA00022514"/>
    </source>
</evidence>
<dbReference type="CDD" id="cd00273">
    <property type="entry name" value="Chemokine_CXC"/>
    <property type="match status" value="1"/>
</dbReference>
<dbReference type="GO" id="GO:0010818">
    <property type="term" value="P:T cell chemotaxis"/>
    <property type="evidence" value="ECO:0007669"/>
    <property type="project" value="Ensembl"/>
</dbReference>
<evidence type="ECO:0000256" key="3">
    <source>
        <dbReference type="ARBA" id="ARBA00023157"/>
    </source>
</evidence>
<accession>A0A8C6QWL9</accession>
<dbReference type="GO" id="GO:0070098">
    <property type="term" value="P:chemokine-mediated signaling pathway"/>
    <property type="evidence" value="ECO:0007669"/>
    <property type="project" value="Ensembl"/>
</dbReference>
<dbReference type="AlphaFoldDB" id="A0A8C6QWL9"/>